<dbReference type="SUPFAM" id="SSF47473">
    <property type="entry name" value="EF-hand"/>
    <property type="match status" value="1"/>
</dbReference>
<dbReference type="OrthoDB" id="5959761at2759"/>
<dbReference type="Pfam" id="PF13202">
    <property type="entry name" value="EF-hand_5"/>
    <property type="match status" value="1"/>
</dbReference>
<dbReference type="Proteomes" id="UP000078046">
    <property type="component" value="Unassembled WGS sequence"/>
</dbReference>
<dbReference type="PROSITE" id="PS50222">
    <property type="entry name" value="EF_HAND_2"/>
    <property type="match status" value="2"/>
</dbReference>
<dbReference type="Gene3D" id="1.10.238.10">
    <property type="entry name" value="EF-hand"/>
    <property type="match status" value="2"/>
</dbReference>
<comment type="caution">
    <text evidence="2">The sequence shown here is derived from an EMBL/GenBank/DDBJ whole genome shotgun (WGS) entry which is preliminary data.</text>
</comment>
<dbReference type="PANTHER" id="PTHR23048:SF49">
    <property type="entry name" value="FI08416P-RELATED"/>
    <property type="match status" value="1"/>
</dbReference>
<evidence type="ECO:0000313" key="3">
    <source>
        <dbReference type="Proteomes" id="UP000078046"/>
    </source>
</evidence>
<dbReference type="InterPro" id="IPR050230">
    <property type="entry name" value="CALM/Myosin/TropC-like"/>
</dbReference>
<dbReference type="AlphaFoldDB" id="A0A177B7E7"/>
<gene>
    <name evidence="2" type="ORF">A3Q56_02938</name>
</gene>
<dbReference type="FunFam" id="1.10.238.10:FF:000001">
    <property type="entry name" value="Calmodulin 1"/>
    <property type="match status" value="1"/>
</dbReference>
<dbReference type="Pfam" id="PF13499">
    <property type="entry name" value="EF-hand_7"/>
    <property type="match status" value="1"/>
</dbReference>
<feature type="domain" description="EF-hand" evidence="1">
    <location>
        <begin position="7"/>
        <end position="42"/>
    </location>
</feature>
<proteinExistence type="predicted"/>
<accession>A0A177B7E7</accession>
<dbReference type="GO" id="GO:0005509">
    <property type="term" value="F:calcium ion binding"/>
    <property type="evidence" value="ECO:0007669"/>
    <property type="project" value="InterPro"/>
</dbReference>
<reference evidence="2 3" key="1">
    <citation type="submission" date="2016-04" db="EMBL/GenBank/DDBJ databases">
        <title>The genome of Intoshia linei affirms orthonectids as highly simplified spiralians.</title>
        <authorList>
            <person name="Mikhailov K.V."/>
            <person name="Slusarev G.S."/>
            <person name="Nikitin M.A."/>
            <person name="Logacheva M.D."/>
            <person name="Penin A."/>
            <person name="Aleoshin V."/>
            <person name="Panchin Y.V."/>
        </authorList>
    </citation>
    <scope>NUCLEOTIDE SEQUENCE [LARGE SCALE GENOMIC DNA]</scope>
    <source>
        <strain evidence="2">Intl2013</strain>
        <tissue evidence="2">Whole animal</tissue>
    </source>
</reference>
<sequence length="146" mass="16583">MSQLTEDEKLEYQDTFNLFDTKGDGKIFGHQIGEVLRAIGQNPCNQEIEKICGNDKENRISYETFLPMLVSVRKSEVPVSRSDLIEGFKVFDKEQNGLVHASELRYFLTTLGEPLSEAECTSLLSGFGENNGYINYEEFIDTILKN</sequence>
<name>A0A177B7E7_9BILA</name>
<dbReference type="GO" id="GO:0016460">
    <property type="term" value="C:myosin II complex"/>
    <property type="evidence" value="ECO:0007669"/>
    <property type="project" value="TreeGrafter"/>
</dbReference>
<keyword evidence="3" id="KW-1185">Reference proteome</keyword>
<dbReference type="InterPro" id="IPR002048">
    <property type="entry name" value="EF_hand_dom"/>
</dbReference>
<organism evidence="2 3">
    <name type="scientific">Intoshia linei</name>
    <dbReference type="NCBI Taxonomy" id="1819745"/>
    <lineage>
        <taxon>Eukaryota</taxon>
        <taxon>Metazoa</taxon>
        <taxon>Spiralia</taxon>
        <taxon>Lophotrochozoa</taxon>
        <taxon>Mesozoa</taxon>
        <taxon>Orthonectida</taxon>
        <taxon>Rhopaluridae</taxon>
        <taxon>Intoshia</taxon>
    </lineage>
</organism>
<evidence type="ECO:0000259" key="1">
    <source>
        <dbReference type="PROSITE" id="PS50222"/>
    </source>
</evidence>
<dbReference type="EMBL" id="LWCA01000297">
    <property type="protein sequence ID" value="OAF69344.1"/>
    <property type="molecule type" value="Genomic_DNA"/>
</dbReference>
<dbReference type="InterPro" id="IPR011992">
    <property type="entry name" value="EF-hand-dom_pair"/>
</dbReference>
<evidence type="ECO:0000313" key="2">
    <source>
        <dbReference type="EMBL" id="OAF69344.1"/>
    </source>
</evidence>
<dbReference type="PANTHER" id="PTHR23048">
    <property type="entry name" value="MYOSIN LIGHT CHAIN 1, 3"/>
    <property type="match status" value="1"/>
</dbReference>
<protein>
    <submittedName>
        <fullName evidence="2">Myosin light chain 3</fullName>
    </submittedName>
</protein>
<feature type="domain" description="EF-hand" evidence="1">
    <location>
        <begin position="79"/>
        <end position="114"/>
    </location>
</feature>
<dbReference type="CDD" id="cd00051">
    <property type="entry name" value="EFh"/>
    <property type="match status" value="1"/>
</dbReference>